<gene>
    <name evidence="3" type="ORF">M979_4372</name>
</gene>
<dbReference type="SUPFAM" id="SSF54523">
    <property type="entry name" value="Pili subunits"/>
    <property type="match status" value="1"/>
</dbReference>
<dbReference type="AlphaFoldDB" id="A0A1B7HGC4"/>
<dbReference type="InterPro" id="IPR014911">
    <property type="entry name" value="PilS_N"/>
</dbReference>
<name>A0A1B7HGC4_9ENTR</name>
<dbReference type="EMBL" id="LXEO01000070">
    <property type="protein sequence ID" value="OAT14686.1"/>
    <property type="molecule type" value="Genomic_DNA"/>
</dbReference>
<evidence type="ECO:0000313" key="4">
    <source>
        <dbReference type="Proteomes" id="UP000078286"/>
    </source>
</evidence>
<protein>
    <recommendedName>
        <fullName evidence="2">Type 4 secretion system PilS N-terminal domain-containing protein</fullName>
    </recommendedName>
</protein>
<evidence type="ECO:0000259" key="2">
    <source>
        <dbReference type="Pfam" id="PF08805"/>
    </source>
</evidence>
<dbReference type="GO" id="GO:0016020">
    <property type="term" value="C:membrane"/>
    <property type="evidence" value="ECO:0007669"/>
    <property type="project" value="UniProtKB-SubCell"/>
</dbReference>
<comment type="subcellular location">
    <subcellularLocation>
        <location evidence="1">Membrane</location>
    </subcellularLocation>
</comment>
<proteinExistence type="predicted"/>
<dbReference type="PATRIC" id="fig|1354255.3.peg.4502"/>
<comment type="caution">
    <text evidence="3">The sequence shown here is derived from an EMBL/GenBank/DDBJ whole genome shotgun (WGS) entry which is preliminary data.</text>
</comment>
<accession>A0A1B7HGC4</accession>
<reference evidence="3 4" key="1">
    <citation type="submission" date="2016-04" db="EMBL/GenBank/DDBJ databases">
        <title>ATOL: Assembling a taxonomically balanced genome-scale reconstruction of the evolutionary history of the Enterobacteriaceae.</title>
        <authorList>
            <person name="Plunkett G.III."/>
            <person name="Neeno-Eckwall E.C."/>
            <person name="Glasner J.D."/>
            <person name="Perna N.T."/>
        </authorList>
    </citation>
    <scope>NUCLEOTIDE SEQUENCE [LARGE SCALE GENOMIC DNA]</scope>
    <source>
        <strain evidence="3 4">ATCC 51607</strain>
    </source>
</reference>
<dbReference type="Proteomes" id="UP000078286">
    <property type="component" value="Unassembled WGS sequence"/>
</dbReference>
<organism evidence="3 4">
    <name type="scientific">Buttiauxella noackiae ATCC 51607</name>
    <dbReference type="NCBI Taxonomy" id="1354255"/>
    <lineage>
        <taxon>Bacteria</taxon>
        <taxon>Pseudomonadati</taxon>
        <taxon>Pseudomonadota</taxon>
        <taxon>Gammaproteobacteria</taxon>
        <taxon>Enterobacterales</taxon>
        <taxon>Enterobacteriaceae</taxon>
        <taxon>Buttiauxella</taxon>
    </lineage>
</organism>
<dbReference type="Pfam" id="PF08805">
    <property type="entry name" value="PilS"/>
    <property type="match status" value="1"/>
</dbReference>
<feature type="domain" description="Type 4 secretion system PilS N-terminal" evidence="2">
    <location>
        <begin position="26"/>
        <end position="171"/>
    </location>
</feature>
<keyword evidence="4" id="KW-1185">Reference proteome</keyword>
<dbReference type="InterPro" id="IPR045584">
    <property type="entry name" value="Pilin-like"/>
</dbReference>
<sequence>MVIVLAVIAIAAITIFLNAGGLFGKNDINAEMSNTQEIAVNTRRLLKDNGLYTFNNATDMTGTLIKFGGAPGSMSVIGARDSGTATLQNIWSGAVTVEPATAAGGKTGFTVTTNLVPMTACTTLASKLSQSFGETAINGSKTVGIVNSATAGAQCTKDNGSAGTNTLRFTSMT</sequence>
<evidence type="ECO:0000313" key="3">
    <source>
        <dbReference type="EMBL" id="OAT14686.1"/>
    </source>
</evidence>
<evidence type="ECO:0000256" key="1">
    <source>
        <dbReference type="ARBA" id="ARBA00004370"/>
    </source>
</evidence>
<dbReference type="Gene3D" id="3.30.1690.10">
    <property type="entry name" value="TcpA-like pilin"/>
    <property type="match status" value="1"/>
</dbReference>